<evidence type="ECO:0000256" key="13">
    <source>
        <dbReference type="ARBA" id="ARBA00045085"/>
    </source>
</evidence>
<reference evidence="18" key="1">
    <citation type="submission" date="2017-01" db="EMBL/GenBank/DDBJ databases">
        <title>Comparative genomics of anhydrobiosis in the tardigrade Hypsibius dujardini.</title>
        <authorList>
            <person name="Yoshida Y."/>
            <person name="Koutsovoulos G."/>
            <person name="Laetsch D."/>
            <person name="Stevens L."/>
            <person name="Kumar S."/>
            <person name="Horikawa D."/>
            <person name="Ishino K."/>
            <person name="Komine S."/>
            <person name="Tomita M."/>
            <person name="Blaxter M."/>
            <person name="Arakawa K."/>
        </authorList>
    </citation>
    <scope>NUCLEOTIDE SEQUENCE [LARGE SCALE GENOMIC DNA]</scope>
    <source>
        <strain evidence="18">Z151</strain>
    </source>
</reference>
<feature type="transmembrane region" description="Helical" evidence="15">
    <location>
        <begin position="576"/>
        <end position="600"/>
    </location>
</feature>
<organism evidence="17 18">
    <name type="scientific">Hypsibius exemplaris</name>
    <name type="common">Freshwater tardigrade</name>
    <dbReference type="NCBI Taxonomy" id="2072580"/>
    <lineage>
        <taxon>Eukaryota</taxon>
        <taxon>Metazoa</taxon>
        <taxon>Ecdysozoa</taxon>
        <taxon>Tardigrada</taxon>
        <taxon>Eutardigrada</taxon>
        <taxon>Parachela</taxon>
        <taxon>Hypsibioidea</taxon>
        <taxon>Hypsibiidae</taxon>
        <taxon>Hypsibius</taxon>
    </lineage>
</organism>
<dbReference type="GO" id="GO:0004169">
    <property type="term" value="F:dolichyl-phosphate-mannose-protein mannosyltransferase activity"/>
    <property type="evidence" value="ECO:0007669"/>
    <property type="project" value="UniProtKB-EC"/>
</dbReference>
<dbReference type="Proteomes" id="UP000192578">
    <property type="component" value="Unassembled WGS sequence"/>
</dbReference>
<dbReference type="CDD" id="cd23276">
    <property type="entry name" value="beta-trefoil_MIR_PMT"/>
    <property type="match status" value="1"/>
</dbReference>
<proteinExistence type="inferred from homology"/>
<dbReference type="InterPro" id="IPR027005">
    <property type="entry name" value="PMT-like"/>
</dbReference>
<dbReference type="InterPro" id="IPR016093">
    <property type="entry name" value="MIR_motif"/>
</dbReference>
<evidence type="ECO:0000259" key="16">
    <source>
        <dbReference type="PROSITE" id="PS50919"/>
    </source>
</evidence>
<comment type="catalytic activity">
    <reaction evidence="14">
        <text>a di-trans,poly-cis-dolichyl beta-D-mannosyl phosphate + L-seryl-[protein] = 3-O-(alpha-D-mannosyl)-L-seryl-[protein] + a di-trans,poly-cis-dolichyl phosphate + H(+)</text>
        <dbReference type="Rhea" id="RHEA:17377"/>
        <dbReference type="Rhea" id="RHEA-COMP:9863"/>
        <dbReference type="Rhea" id="RHEA-COMP:13546"/>
        <dbReference type="Rhea" id="RHEA-COMP:19498"/>
        <dbReference type="Rhea" id="RHEA-COMP:19501"/>
        <dbReference type="ChEBI" id="CHEBI:15378"/>
        <dbReference type="ChEBI" id="CHEBI:29999"/>
        <dbReference type="ChEBI" id="CHEBI:57683"/>
        <dbReference type="ChEBI" id="CHEBI:58211"/>
        <dbReference type="ChEBI" id="CHEBI:137321"/>
        <dbReference type="EC" id="2.4.1.109"/>
    </reaction>
</comment>
<evidence type="ECO:0000313" key="17">
    <source>
        <dbReference type="EMBL" id="OWA53818.1"/>
    </source>
</evidence>
<evidence type="ECO:0000256" key="10">
    <source>
        <dbReference type="ARBA" id="ARBA00022989"/>
    </source>
</evidence>
<dbReference type="Pfam" id="PF02366">
    <property type="entry name" value="PMT"/>
    <property type="match status" value="1"/>
</dbReference>
<gene>
    <name evidence="17" type="ORF">BV898_18240</name>
</gene>
<sequence length="744" mass="85181">MKLEAERPSEYPATAIPLALRKRRESLTKISFTICLPDLNKIDCKRLALCVLTVLGFLTRFYKIELPRKVCWDETHHGKMASWYFDRTFFFDVHPPLGRMSLALAGYLTGFDGKYQYNKAGDQIPEDAHTEGMRQYCALLGVLMIPLAFDVVFTLTSSTSAGLLGGALVLFDTGTAVITRHVLLDAPLMFFGLATVWANVRSWRYDIDDNPFKWWQWKIITGIMLGSVLSVKFVGVFAFLWVGITTIQDLLQLWSNPARYSLVYIIKMVAYLAACLLIVPGIMYVSFFYIHLSLVKFTGSGDGFYSSDFQSTLIGNPLHNKSSATQMAFASNITIKSTYGNGAYLHSHPFSYPGNRQHQQVTCYSHKDGFNDWTILDARARDCVQPERCNALIRHNDYVVLLHKETNSNLRIWRVAAPSISSHYRVGAQAVGNESNINDTDDVWRIELSEGFKIDRIRPVHTKFRLRHNNTGCLLQSTRTELPTWGHNQFEVTCNTEPKLADDLSQLFNIEDLEHSALPQSRIVIKYGFWKKFVESHHVMLRGNNGFKPKKWEQKVSRAWHWPINYMGQSFSGDDFVVYLICNPAVCALNLIGFLAYLLLEIYVGFTKKRSSDGELESYHTVDQQLNACRLMVLVYFLHYGPFLLMNRVVYFHHYFPALLFGCIQTALTFSCWTEVANRKGLDENRATYLSLMNIVILVILSFTFYLFSPLIYGHQAGLLGDFPVSHFDHLKLMDKWDFHPPKQ</sequence>
<comment type="pathway">
    <text evidence="2">Protein modification; protein glycosylation.</text>
</comment>
<dbReference type="Pfam" id="PF02815">
    <property type="entry name" value="MIR"/>
    <property type="match status" value="1"/>
</dbReference>
<protein>
    <recommendedName>
        <fullName evidence="12">Protein O-mannosyl-transferase 2</fullName>
        <ecNumber evidence="4">2.4.1.109</ecNumber>
    </recommendedName>
</protein>
<dbReference type="EC" id="2.4.1.109" evidence="4"/>
<dbReference type="InterPro" id="IPR003342">
    <property type="entry name" value="ArnT-like_N"/>
</dbReference>
<keyword evidence="6" id="KW-0808">Transferase</keyword>
<dbReference type="EMBL" id="MTYJ01000348">
    <property type="protein sequence ID" value="OWA53818.1"/>
    <property type="molecule type" value="Genomic_DNA"/>
</dbReference>
<keyword evidence="18" id="KW-1185">Reference proteome</keyword>
<dbReference type="PANTHER" id="PTHR10050:SF46">
    <property type="entry name" value="PROTEIN O-MANNOSYL-TRANSFERASE 2"/>
    <property type="match status" value="1"/>
</dbReference>
<evidence type="ECO:0000256" key="9">
    <source>
        <dbReference type="ARBA" id="ARBA00022824"/>
    </source>
</evidence>
<evidence type="ECO:0000256" key="4">
    <source>
        <dbReference type="ARBA" id="ARBA00012839"/>
    </source>
</evidence>
<feature type="transmembrane region" description="Helical" evidence="15">
    <location>
        <begin position="264"/>
        <end position="290"/>
    </location>
</feature>
<feature type="transmembrane region" description="Helical" evidence="15">
    <location>
        <begin position="177"/>
        <end position="198"/>
    </location>
</feature>
<keyword evidence="11 15" id="KW-0472">Membrane</keyword>
<dbReference type="InterPro" id="IPR036300">
    <property type="entry name" value="MIR_dom_sf"/>
</dbReference>
<dbReference type="PROSITE" id="PS50919">
    <property type="entry name" value="MIR"/>
    <property type="match status" value="1"/>
</dbReference>
<feature type="transmembrane region" description="Helical" evidence="15">
    <location>
        <begin position="219"/>
        <end position="244"/>
    </location>
</feature>
<evidence type="ECO:0000256" key="8">
    <source>
        <dbReference type="ARBA" id="ARBA00022737"/>
    </source>
</evidence>
<evidence type="ECO:0000256" key="15">
    <source>
        <dbReference type="SAM" id="Phobius"/>
    </source>
</evidence>
<evidence type="ECO:0000256" key="5">
    <source>
        <dbReference type="ARBA" id="ARBA00022676"/>
    </source>
</evidence>
<dbReference type="PANTHER" id="PTHR10050">
    <property type="entry name" value="DOLICHYL-PHOSPHATE-MANNOSE--PROTEIN MANNOSYLTRANSFERASE"/>
    <property type="match status" value="1"/>
</dbReference>
<comment type="subcellular location">
    <subcellularLocation>
        <location evidence="1">Endoplasmic reticulum membrane</location>
        <topology evidence="1">Multi-pass membrane protein</topology>
    </subcellularLocation>
</comment>
<evidence type="ECO:0000313" key="18">
    <source>
        <dbReference type="Proteomes" id="UP000192578"/>
    </source>
</evidence>
<keyword evidence="10 15" id="KW-1133">Transmembrane helix</keyword>
<evidence type="ECO:0000256" key="3">
    <source>
        <dbReference type="ARBA" id="ARBA00007222"/>
    </source>
</evidence>
<accession>A0A9X6NJ06</accession>
<evidence type="ECO:0000256" key="7">
    <source>
        <dbReference type="ARBA" id="ARBA00022692"/>
    </source>
</evidence>
<dbReference type="AlphaFoldDB" id="A0A9X6NJ06"/>
<feature type="domain" description="MIR" evidence="16">
    <location>
        <begin position="454"/>
        <end position="513"/>
    </location>
</feature>
<comment type="caution">
    <text evidence="17">The sequence shown here is derived from an EMBL/GenBank/DDBJ whole genome shotgun (WGS) entry which is preliminary data.</text>
</comment>
<dbReference type="Pfam" id="PF16192">
    <property type="entry name" value="PMT_4TMC"/>
    <property type="match status" value="1"/>
</dbReference>
<keyword evidence="9" id="KW-0256">Endoplasmic reticulum</keyword>
<keyword evidence="7 15" id="KW-0812">Transmembrane</keyword>
<dbReference type="Gene3D" id="2.80.10.50">
    <property type="match status" value="1"/>
</dbReference>
<feature type="transmembrane region" description="Helical" evidence="15">
    <location>
        <begin position="655"/>
        <end position="677"/>
    </location>
</feature>
<comment type="catalytic activity">
    <reaction evidence="13">
        <text>a di-trans,poly-cis-dolichyl beta-D-mannosyl phosphate + L-threonyl-[protein] = 3-O-(alpha-D-mannosyl)-L-threonyl-[protein] + a di-trans,poly-cis-dolichyl phosphate + H(+)</text>
        <dbReference type="Rhea" id="RHEA:53396"/>
        <dbReference type="Rhea" id="RHEA-COMP:11060"/>
        <dbReference type="Rhea" id="RHEA-COMP:13547"/>
        <dbReference type="Rhea" id="RHEA-COMP:19498"/>
        <dbReference type="Rhea" id="RHEA-COMP:19501"/>
        <dbReference type="ChEBI" id="CHEBI:15378"/>
        <dbReference type="ChEBI" id="CHEBI:30013"/>
        <dbReference type="ChEBI" id="CHEBI:57683"/>
        <dbReference type="ChEBI" id="CHEBI:58211"/>
        <dbReference type="ChEBI" id="CHEBI:137323"/>
        <dbReference type="EC" id="2.4.1.109"/>
    </reaction>
</comment>
<dbReference type="SUPFAM" id="SSF82109">
    <property type="entry name" value="MIR domain"/>
    <property type="match status" value="1"/>
</dbReference>
<evidence type="ECO:0000256" key="1">
    <source>
        <dbReference type="ARBA" id="ARBA00004477"/>
    </source>
</evidence>
<name>A0A9X6NJ06_HYPEX</name>
<comment type="similarity">
    <text evidence="3">Belongs to the glycosyltransferase 39 family.</text>
</comment>
<dbReference type="GO" id="GO:0005789">
    <property type="term" value="C:endoplasmic reticulum membrane"/>
    <property type="evidence" value="ECO:0007669"/>
    <property type="project" value="UniProtKB-SubCell"/>
</dbReference>
<evidence type="ECO:0000256" key="12">
    <source>
        <dbReference type="ARBA" id="ARBA00039583"/>
    </source>
</evidence>
<dbReference type="SMART" id="SM00472">
    <property type="entry name" value="MIR"/>
    <property type="match status" value="3"/>
</dbReference>
<feature type="transmembrane region" description="Helical" evidence="15">
    <location>
        <begin position="689"/>
        <end position="713"/>
    </location>
</feature>
<dbReference type="OrthoDB" id="5561486at2759"/>
<keyword evidence="5" id="KW-0328">Glycosyltransferase</keyword>
<evidence type="ECO:0000256" key="6">
    <source>
        <dbReference type="ARBA" id="ARBA00022679"/>
    </source>
</evidence>
<evidence type="ECO:0000256" key="14">
    <source>
        <dbReference type="ARBA" id="ARBA00045102"/>
    </source>
</evidence>
<keyword evidence="8" id="KW-0677">Repeat</keyword>
<evidence type="ECO:0000256" key="11">
    <source>
        <dbReference type="ARBA" id="ARBA00023136"/>
    </source>
</evidence>
<dbReference type="InterPro" id="IPR032421">
    <property type="entry name" value="PMT_4TMC"/>
</dbReference>
<evidence type="ECO:0000256" key="2">
    <source>
        <dbReference type="ARBA" id="ARBA00004922"/>
    </source>
</evidence>